<accession>D3VFI7</accession>
<sequence length="53" mass="5929">MVINRIYNDSTKLSRACIDERTFYLLVEAQPGRLATPSGHSCAKNFVKNIASK</sequence>
<dbReference type="HOGENOM" id="CLU_3067732_0_0_6"/>
<protein>
    <submittedName>
        <fullName evidence="1">Uncharacterized protein</fullName>
    </submittedName>
</protein>
<keyword evidence="2" id="KW-1185">Reference proteome</keyword>
<dbReference type="KEGG" id="xne:XNC1_2242"/>
<dbReference type="Proteomes" id="UP000008075">
    <property type="component" value="Chromosome"/>
</dbReference>
<name>D3VFI7_XENNA</name>
<reference evidence="1 2" key="1">
    <citation type="journal article" date="2011" name="PLoS ONE">
        <title>The entomopathogenic bacterial endosymbionts xenorhabdus and photorhabdus: convergent lifestyles from divergent genomes.</title>
        <authorList>
            <person name="Chaston J.M."/>
            <person name="Suen G."/>
            <person name="Tucker S.L."/>
            <person name="Andersen A.W."/>
            <person name="Bhasin A."/>
            <person name="Bode E."/>
            <person name="Bode H.B."/>
            <person name="Brachmann A.O."/>
            <person name="Cowles C.E."/>
            <person name="Cowles K.N."/>
            <person name="Darby C."/>
            <person name="de Leon L."/>
            <person name="Drace K."/>
            <person name="Du Z."/>
            <person name="Givaudan A."/>
            <person name="Herbert Tran E.E."/>
            <person name="Jewell K.A."/>
            <person name="Knack J.J."/>
            <person name="Krasomil-Osterfeld K.C."/>
            <person name="Kukor R."/>
            <person name="Lanois A."/>
            <person name="Latreille P."/>
            <person name="Leimgruber N.K."/>
            <person name="Lipke C.M."/>
            <person name="Liu R."/>
            <person name="Lu X."/>
            <person name="Martens E.C."/>
            <person name="Marri P.R."/>
            <person name="Medigue C."/>
            <person name="Menard M.L."/>
            <person name="Miller N.M."/>
            <person name="Morales-Soto N."/>
            <person name="Norton S."/>
            <person name="Ogier J.C."/>
            <person name="Orchard S.S."/>
            <person name="Park D."/>
            <person name="Park Y."/>
            <person name="Qurollo B.A."/>
            <person name="Sugar D.R."/>
            <person name="Richards G.R."/>
            <person name="Rouy Z."/>
            <person name="Slominski B."/>
            <person name="Slominski K."/>
            <person name="Snyder H."/>
            <person name="Tjaden B.C."/>
            <person name="van der Hoeven R."/>
            <person name="Welch R.D."/>
            <person name="Wheeler C."/>
            <person name="Xiang B."/>
            <person name="Barbazuk B."/>
            <person name="Gaudriault S."/>
            <person name="Goodner B."/>
            <person name="Slater S.C."/>
            <person name="Forst S."/>
            <person name="Goldman B.S."/>
            <person name="Goodrich-Blair H."/>
        </authorList>
    </citation>
    <scope>NUCLEOTIDE SEQUENCE [LARGE SCALE GENOMIC DNA]</scope>
    <source>
        <strain evidence="2">ATCC 19061 / DSM 3370 / CCUG 14189 / LMG 1036 / NCIMB 9965 / AN6</strain>
    </source>
</reference>
<evidence type="ECO:0000313" key="2">
    <source>
        <dbReference type="Proteomes" id="UP000008075"/>
    </source>
</evidence>
<proteinExistence type="predicted"/>
<dbReference type="EMBL" id="FN667742">
    <property type="protein sequence ID" value="CBJ90301.1"/>
    <property type="molecule type" value="Genomic_DNA"/>
</dbReference>
<evidence type="ECO:0000313" key="1">
    <source>
        <dbReference type="EMBL" id="CBJ90301.1"/>
    </source>
</evidence>
<organism evidence="1 2">
    <name type="scientific">Xenorhabdus nematophila (strain ATCC 19061 / DSM 3370 / CCUG 14189 / LMG 1036 / NCIMB 9965 / AN6)</name>
    <dbReference type="NCBI Taxonomy" id="406817"/>
    <lineage>
        <taxon>Bacteria</taxon>
        <taxon>Pseudomonadati</taxon>
        <taxon>Pseudomonadota</taxon>
        <taxon>Gammaproteobacteria</taxon>
        <taxon>Enterobacterales</taxon>
        <taxon>Morganellaceae</taxon>
        <taxon>Xenorhabdus</taxon>
    </lineage>
</organism>
<gene>
    <name evidence="1" type="ordered locus">XNC1_2242</name>
</gene>
<dbReference type="AlphaFoldDB" id="D3VFI7"/>